<name>A0A246I5F3_STEMA</name>
<evidence type="ECO:0000313" key="16">
    <source>
        <dbReference type="EMBL" id="OWQ73807.1"/>
    </source>
</evidence>
<comment type="function">
    <text evidence="10 13">The main replicative DNA helicase, it participates in initiation and elongation during chromosome replication. Travels ahead of the DNA replisome, separating dsDNA into templates for DNA synthesis. A processive ATP-dependent 5'-3' DNA helicase it has DNA-dependent ATPase activity.</text>
</comment>
<accession>A0A246I5F3</accession>
<keyword evidence="8 13" id="KW-0238">DNA-binding</keyword>
<dbReference type="SUPFAM" id="SSF52540">
    <property type="entry name" value="P-loop containing nucleoside triphosphate hydrolases"/>
    <property type="match status" value="1"/>
</dbReference>
<keyword evidence="6 13" id="KW-0347">Helicase</keyword>
<dbReference type="FunFam" id="1.10.860.10:FF:000001">
    <property type="entry name" value="Replicative DNA helicase"/>
    <property type="match status" value="1"/>
</dbReference>
<dbReference type="InterPro" id="IPR016136">
    <property type="entry name" value="DNA_helicase_N/primase_C"/>
</dbReference>
<evidence type="ECO:0000256" key="2">
    <source>
        <dbReference type="ARBA" id="ARBA00022515"/>
    </source>
</evidence>
<evidence type="ECO:0000256" key="5">
    <source>
        <dbReference type="ARBA" id="ARBA00022801"/>
    </source>
</evidence>
<evidence type="ECO:0000256" key="6">
    <source>
        <dbReference type="ARBA" id="ARBA00022806"/>
    </source>
</evidence>
<comment type="catalytic activity">
    <reaction evidence="11 13">
        <text>ATP + H2O = ADP + phosphate + H(+)</text>
        <dbReference type="Rhea" id="RHEA:13065"/>
        <dbReference type="ChEBI" id="CHEBI:15377"/>
        <dbReference type="ChEBI" id="CHEBI:15378"/>
        <dbReference type="ChEBI" id="CHEBI:30616"/>
        <dbReference type="ChEBI" id="CHEBI:43474"/>
        <dbReference type="ChEBI" id="CHEBI:456216"/>
        <dbReference type="EC" id="5.6.2.3"/>
    </reaction>
</comment>
<keyword evidence="2 13" id="KW-0639">Primosome</keyword>
<dbReference type="InterPro" id="IPR007693">
    <property type="entry name" value="DNA_helicase_DnaB-like_N"/>
</dbReference>
<dbReference type="InterPro" id="IPR036185">
    <property type="entry name" value="DNA_heli_DnaB-like_N_sf"/>
</dbReference>
<dbReference type="GO" id="GO:0016887">
    <property type="term" value="F:ATP hydrolysis activity"/>
    <property type="evidence" value="ECO:0007669"/>
    <property type="project" value="RHEA"/>
</dbReference>
<reference evidence="16 17" key="1">
    <citation type="submission" date="2017-06" db="EMBL/GenBank/DDBJ databases">
        <authorList>
            <person name="Kim H.J."/>
            <person name="Triplett B.A."/>
        </authorList>
    </citation>
    <scope>NUCLEOTIDE SEQUENCE [LARGE SCALE GENOMIC DNA]</scope>
    <source>
        <strain evidence="16 17">594</strain>
    </source>
</reference>
<keyword evidence="5 13" id="KW-0378">Hydrolase</keyword>
<dbReference type="GO" id="GO:0043139">
    <property type="term" value="F:5'-3' DNA helicase activity"/>
    <property type="evidence" value="ECO:0007669"/>
    <property type="project" value="UniProtKB-EC"/>
</dbReference>
<sequence>MSAQPAYRDDYGHLPVPPHSIDAEQSVLGGLMLAPEALREVRDLLTERDFYRRDHQLIWHAICDLADREQPFDTVLLINWFENQRQLELVGDGAYLVELASTTPSAANIRGYAEVVRNKALLRGVIERATEITNDAYGTADEDADALVASATAKFANLSVQSGGNGGLVMVRSDLQGMWEEMEARFEGTADLGLVPPWQNVARKLPGLEPTDLMILAARPSMGKTANMLEWVYSVAAQGKHAAVFSLEMARRQLLARLMSMHSGVPLSRMRVKGELTDDDWHKLSIARNFLHGLPLAIDDCGSLPVDSLVARASRMHAKVKGGLGVVAVDYLQLLSGPAKAGNRTEEVSYISRTLKKLAKTLGCPVIALSQLNRSLETRNDKRPVMADLRESGGIEQDADVIAFIYRDDYYTKDACGAPGISEFILAKNRQGETGTAYLRHHLECSRFENYHGEKPNYTLKTFVRDAAGDDDGGFDAPAGHRRSGKDRAAGDRA</sequence>
<dbReference type="CDD" id="cd00984">
    <property type="entry name" value="DnaB_C"/>
    <property type="match status" value="1"/>
</dbReference>
<evidence type="ECO:0000256" key="4">
    <source>
        <dbReference type="ARBA" id="ARBA00022741"/>
    </source>
</evidence>
<comment type="similarity">
    <text evidence="1 13">Belongs to the helicase family. DnaB subfamily.</text>
</comment>
<keyword evidence="4 13" id="KW-0547">Nucleotide-binding</keyword>
<evidence type="ECO:0000256" key="11">
    <source>
        <dbReference type="ARBA" id="ARBA00048954"/>
    </source>
</evidence>
<dbReference type="EMBL" id="NIVX01000076">
    <property type="protein sequence ID" value="OWQ73807.1"/>
    <property type="molecule type" value="Genomic_DNA"/>
</dbReference>
<evidence type="ECO:0000313" key="17">
    <source>
        <dbReference type="Proteomes" id="UP000197090"/>
    </source>
</evidence>
<dbReference type="SUPFAM" id="SSF48024">
    <property type="entry name" value="N-terminal domain of DnaB helicase"/>
    <property type="match status" value="1"/>
</dbReference>
<dbReference type="GO" id="GO:0006269">
    <property type="term" value="P:DNA replication, synthesis of primer"/>
    <property type="evidence" value="ECO:0007669"/>
    <property type="project" value="UniProtKB-UniRule"/>
</dbReference>
<dbReference type="GO" id="GO:0005524">
    <property type="term" value="F:ATP binding"/>
    <property type="evidence" value="ECO:0007669"/>
    <property type="project" value="UniProtKB-UniRule"/>
</dbReference>
<dbReference type="Pfam" id="PF03796">
    <property type="entry name" value="DnaB_C"/>
    <property type="match status" value="1"/>
</dbReference>
<keyword evidence="3 13" id="KW-0235">DNA replication</keyword>
<dbReference type="Gene3D" id="3.40.50.300">
    <property type="entry name" value="P-loop containing nucleotide triphosphate hydrolases"/>
    <property type="match status" value="1"/>
</dbReference>
<feature type="domain" description="SF4 helicase" evidence="15">
    <location>
        <begin position="187"/>
        <end position="455"/>
    </location>
</feature>
<evidence type="ECO:0000256" key="3">
    <source>
        <dbReference type="ARBA" id="ARBA00022705"/>
    </source>
</evidence>
<evidence type="ECO:0000259" key="15">
    <source>
        <dbReference type="PROSITE" id="PS51199"/>
    </source>
</evidence>
<keyword evidence="9" id="KW-0413">Isomerase</keyword>
<dbReference type="InterPro" id="IPR007692">
    <property type="entry name" value="DNA_helicase_DnaB"/>
</dbReference>
<evidence type="ECO:0000256" key="9">
    <source>
        <dbReference type="ARBA" id="ARBA00023235"/>
    </source>
</evidence>
<organism evidence="16 17">
    <name type="scientific">Stenotrophomonas maltophilia</name>
    <name type="common">Pseudomonas maltophilia</name>
    <name type="synonym">Xanthomonas maltophilia</name>
    <dbReference type="NCBI Taxonomy" id="40324"/>
    <lineage>
        <taxon>Bacteria</taxon>
        <taxon>Pseudomonadati</taxon>
        <taxon>Pseudomonadota</taxon>
        <taxon>Gammaproteobacteria</taxon>
        <taxon>Lysobacterales</taxon>
        <taxon>Lysobacteraceae</taxon>
        <taxon>Stenotrophomonas</taxon>
        <taxon>Stenotrophomonas maltophilia group</taxon>
    </lineage>
</organism>
<evidence type="ECO:0000256" key="10">
    <source>
        <dbReference type="ARBA" id="ARBA00044932"/>
    </source>
</evidence>
<evidence type="ECO:0000256" key="8">
    <source>
        <dbReference type="ARBA" id="ARBA00023125"/>
    </source>
</evidence>
<evidence type="ECO:0000256" key="1">
    <source>
        <dbReference type="ARBA" id="ARBA00008428"/>
    </source>
</evidence>
<proteinExistence type="inferred from homology"/>
<dbReference type="PROSITE" id="PS51199">
    <property type="entry name" value="SF4_HELICASE"/>
    <property type="match status" value="1"/>
</dbReference>
<dbReference type="NCBIfam" id="TIGR00665">
    <property type="entry name" value="DnaB"/>
    <property type="match status" value="1"/>
</dbReference>
<gene>
    <name evidence="16" type="primary">dnaB</name>
    <name evidence="16" type="ORF">CEE63_11675</name>
</gene>
<feature type="region of interest" description="Disordered" evidence="14">
    <location>
        <begin position="471"/>
        <end position="494"/>
    </location>
</feature>
<evidence type="ECO:0000256" key="7">
    <source>
        <dbReference type="ARBA" id="ARBA00022840"/>
    </source>
</evidence>
<dbReference type="RefSeq" id="WP_088497126.1">
    <property type="nucleotide sequence ID" value="NZ_NIVX01000076.1"/>
</dbReference>
<evidence type="ECO:0000256" key="14">
    <source>
        <dbReference type="SAM" id="MobiDB-lite"/>
    </source>
</evidence>
<dbReference type="EC" id="5.6.2.3" evidence="12 13"/>
<evidence type="ECO:0000256" key="13">
    <source>
        <dbReference type="RuleBase" id="RU362085"/>
    </source>
</evidence>
<keyword evidence="7 13" id="KW-0067">ATP-binding</keyword>
<dbReference type="GO" id="GO:0003677">
    <property type="term" value="F:DNA binding"/>
    <property type="evidence" value="ECO:0007669"/>
    <property type="project" value="UniProtKB-UniRule"/>
</dbReference>
<dbReference type="PANTHER" id="PTHR30153:SF2">
    <property type="entry name" value="REPLICATIVE DNA HELICASE"/>
    <property type="match status" value="1"/>
</dbReference>
<dbReference type="Gene3D" id="1.10.860.10">
    <property type="entry name" value="DNAb Helicase, Chain A"/>
    <property type="match status" value="1"/>
</dbReference>
<comment type="caution">
    <text evidence="16">The sequence shown here is derived from an EMBL/GenBank/DDBJ whole genome shotgun (WGS) entry which is preliminary data.</text>
</comment>
<dbReference type="Pfam" id="PF00772">
    <property type="entry name" value="DnaB"/>
    <property type="match status" value="1"/>
</dbReference>
<dbReference type="GO" id="GO:1990077">
    <property type="term" value="C:primosome complex"/>
    <property type="evidence" value="ECO:0007669"/>
    <property type="project" value="UniProtKB-UniRule"/>
</dbReference>
<dbReference type="PANTHER" id="PTHR30153">
    <property type="entry name" value="REPLICATIVE DNA HELICASE DNAB"/>
    <property type="match status" value="1"/>
</dbReference>
<protein>
    <recommendedName>
        <fullName evidence="12 13">Replicative DNA helicase</fullName>
        <ecNumber evidence="12 13">5.6.2.3</ecNumber>
    </recommendedName>
</protein>
<dbReference type="GO" id="GO:0005829">
    <property type="term" value="C:cytosol"/>
    <property type="evidence" value="ECO:0007669"/>
    <property type="project" value="TreeGrafter"/>
</dbReference>
<evidence type="ECO:0000256" key="12">
    <source>
        <dbReference type="NCBIfam" id="TIGR00665"/>
    </source>
</evidence>
<dbReference type="InterPro" id="IPR027417">
    <property type="entry name" value="P-loop_NTPase"/>
</dbReference>
<dbReference type="InterPro" id="IPR007694">
    <property type="entry name" value="DNA_helicase_DnaB-like_C"/>
</dbReference>
<dbReference type="Proteomes" id="UP000197090">
    <property type="component" value="Unassembled WGS sequence"/>
</dbReference>
<dbReference type="AlphaFoldDB" id="A0A246I5F3"/>